<gene>
    <name evidence="1" type="ORF">VHEMI02891</name>
</gene>
<accession>A0A0A1T9H8</accession>
<dbReference type="EMBL" id="CDHN01000001">
    <property type="protein sequence ID" value="CEJ82845.1"/>
    <property type="molecule type" value="Genomic_DNA"/>
</dbReference>
<name>A0A0A1T9H8_9HYPO</name>
<dbReference type="HOGENOM" id="CLU_056292_0_1_1"/>
<proteinExistence type="predicted"/>
<dbReference type="SUPFAM" id="SSF56281">
    <property type="entry name" value="Metallo-hydrolase/oxidoreductase"/>
    <property type="match status" value="1"/>
</dbReference>
<evidence type="ECO:0008006" key="3">
    <source>
        <dbReference type="Google" id="ProtNLM"/>
    </source>
</evidence>
<keyword evidence="2" id="KW-1185">Reference proteome</keyword>
<dbReference type="PANTHER" id="PTHR33835:SF1">
    <property type="entry name" value="METALLO-BETA-LACTAMASE DOMAIN-CONTAINING PROTEIN"/>
    <property type="match status" value="1"/>
</dbReference>
<evidence type="ECO:0000313" key="1">
    <source>
        <dbReference type="EMBL" id="CEJ82845.1"/>
    </source>
</evidence>
<organism evidence="1 2">
    <name type="scientific">[Torrubiella] hemipterigena</name>
    <dbReference type="NCBI Taxonomy" id="1531966"/>
    <lineage>
        <taxon>Eukaryota</taxon>
        <taxon>Fungi</taxon>
        <taxon>Dikarya</taxon>
        <taxon>Ascomycota</taxon>
        <taxon>Pezizomycotina</taxon>
        <taxon>Sordariomycetes</taxon>
        <taxon>Hypocreomycetidae</taxon>
        <taxon>Hypocreales</taxon>
        <taxon>Clavicipitaceae</taxon>
        <taxon>Clavicipitaceae incertae sedis</taxon>
        <taxon>'Torrubiella' clade</taxon>
    </lineage>
</organism>
<dbReference type="InterPro" id="IPR036866">
    <property type="entry name" value="RibonucZ/Hydroxyglut_hydro"/>
</dbReference>
<sequence>MSSKLAPPNPDEVMVIRNITPNVATFSVPFARFGKLKVGGRGTLVKLTSGNLAVFSPVALTQSTREKISEMGGDVQYIVALDIEHHLFISEWAQAFPNAKIIGPEGLQEKRDQQVDERVGKERLSVIFTKDNKGSMKIDDQFDTDFDYEYVDGHGNLELVFCYKPDSVLIEADLLFNLPAIEQYSRVPESERPSPSFMDKLFTGIQSTEGDVKWMQRFNWYLLAKDRPSYNKSIKVISFWDFTTIIPCHGETIEGNGKEIFHKVFDRHIKSVK</sequence>
<dbReference type="InterPro" id="IPR025638">
    <property type="entry name" value="DUF4336"/>
</dbReference>
<evidence type="ECO:0000313" key="2">
    <source>
        <dbReference type="Proteomes" id="UP000039046"/>
    </source>
</evidence>
<dbReference type="PANTHER" id="PTHR33835">
    <property type="entry name" value="YALI0C07656P"/>
    <property type="match status" value="1"/>
</dbReference>
<dbReference type="Proteomes" id="UP000039046">
    <property type="component" value="Unassembled WGS sequence"/>
</dbReference>
<dbReference type="AlphaFoldDB" id="A0A0A1T9H8"/>
<dbReference type="Pfam" id="PF14234">
    <property type="entry name" value="DUF4336"/>
    <property type="match status" value="1"/>
</dbReference>
<dbReference type="OrthoDB" id="421671at2759"/>
<protein>
    <recommendedName>
        <fullName evidence="3">Nuclear protein Qri2/Nse4</fullName>
    </recommendedName>
</protein>
<reference evidence="1 2" key="1">
    <citation type="journal article" date="2015" name="Genome Announc.">
        <title>Draft Genome Sequence and Gene Annotation of the Entomopathogenic Fungus Verticillium hemipterigenum.</title>
        <authorList>
            <person name="Horn F."/>
            <person name="Habel A."/>
            <person name="Scharf D.H."/>
            <person name="Dworschak J."/>
            <person name="Brakhage A.A."/>
            <person name="Guthke R."/>
            <person name="Hertweck C."/>
            <person name="Linde J."/>
        </authorList>
    </citation>
    <scope>NUCLEOTIDE SEQUENCE [LARGE SCALE GENOMIC DNA]</scope>
</reference>